<keyword evidence="1" id="KW-0812">Transmembrane</keyword>
<dbReference type="Proteomes" id="UP000011081">
    <property type="component" value="Unassembled WGS sequence"/>
</dbReference>
<dbReference type="RefSeq" id="XP_008073239.1">
    <property type="nucleotide sequence ID" value="XM_008075048.1"/>
</dbReference>
<protein>
    <submittedName>
        <fullName evidence="2">Uncharacterized protein</fullName>
    </submittedName>
</protein>
<feature type="transmembrane region" description="Helical" evidence="1">
    <location>
        <begin position="33"/>
        <end position="54"/>
    </location>
</feature>
<keyword evidence="3" id="KW-1185">Reference proteome</keyword>
<keyword evidence="1" id="KW-0472">Membrane</keyword>
<name>L2GXP5_VAVCU</name>
<evidence type="ECO:0000313" key="3">
    <source>
        <dbReference type="Proteomes" id="UP000011081"/>
    </source>
</evidence>
<dbReference type="HOGENOM" id="CLU_1429032_0_0_1"/>
<dbReference type="OMA" id="IVFIEEC"/>
<dbReference type="AlphaFoldDB" id="L2GXP5"/>
<dbReference type="OrthoDB" id="2187509at2759"/>
<reference evidence="3" key="1">
    <citation type="submission" date="2011-03" db="EMBL/GenBank/DDBJ databases">
        <title>The genome sequence of Vavraia culicis strain floridensis.</title>
        <authorList>
            <consortium name="The Broad Institute Genome Sequencing Platform"/>
            <person name="Cuomo C."/>
            <person name="Becnel J."/>
            <person name="Sanscrainte N."/>
            <person name="Young S.K."/>
            <person name="Zeng Q."/>
            <person name="Gargeya S."/>
            <person name="Fitzgerald M."/>
            <person name="Haas B."/>
            <person name="Abouelleil A."/>
            <person name="Alvarado L."/>
            <person name="Arachchi H.M."/>
            <person name="Berlin A."/>
            <person name="Chapman S.B."/>
            <person name="Gearin G."/>
            <person name="Goldberg J."/>
            <person name="Griggs A."/>
            <person name="Gujja S."/>
            <person name="Hansen M."/>
            <person name="Heiman D."/>
            <person name="Howarth C."/>
            <person name="Larimer J."/>
            <person name="Lui A."/>
            <person name="MacDonald P.J.P."/>
            <person name="McCowen C."/>
            <person name="Montmayeur A."/>
            <person name="Murphy C."/>
            <person name="Neiman D."/>
            <person name="Pearson M."/>
            <person name="Priest M."/>
            <person name="Roberts A."/>
            <person name="Saif S."/>
            <person name="Shea T."/>
            <person name="Sisk P."/>
            <person name="Stolte C."/>
            <person name="Sykes S."/>
            <person name="Wortman J."/>
            <person name="Nusbaum C."/>
            <person name="Birren B."/>
        </authorList>
    </citation>
    <scope>NUCLEOTIDE SEQUENCE [LARGE SCALE GENOMIC DNA]</scope>
    <source>
        <strain evidence="3">floridensis</strain>
    </source>
</reference>
<accession>L2GXP5</accession>
<evidence type="ECO:0000313" key="2">
    <source>
        <dbReference type="EMBL" id="ELA48384.1"/>
    </source>
</evidence>
<dbReference type="GeneID" id="19878110"/>
<organism evidence="2 3">
    <name type="scientific">Vavraia culicis (isolate floridensis)</name>
    <name type="common">Microsporidian parasite</name>
    <dbReference type="NCBI Taxonomy" id="948595"/>
    <lineage>
        <taxon>Eukaryota</taxon>
        <taxon>Fungi</taxon>
        <taxon>Fungi incertae sedis</taxon>
        <taxon>Microsporidia</taxon>
        <taxon>Pleistophoridae</taxon>
        <taxon>Vavraia</taxon>
    </lineage>
</organism>
<dbReference type="VEuPathDB" id="MicrosporidiaDB:VCUG_00220"/>
<keyword evidence="1" id="KW-1133">Transmembrane helix</keyword>
<proteinExistence type="predicted"/>
<dbReference type="EMBL" id="GL877405">
    <property type="protein sequence ID" value="ELA48384.1"/>
    <property type="molecule type" value="Genomic_DNA"/>
</dbReference>
<gene>
    <name evidence="2" type="ORF">VCUG_00220</name>
</gene>
<sequence>MEKFSNFNDPITGQNPFAPLPFKRPVLSRLLHLVYRVPLLLLFLIGINTVPLLIKIKCHGKPAKKMVSNSVTVFDAFVLRYLFPGHAQFHDVNAFMVYEGAAILFIEECASNGRMVTRFKADVSCNGAIYMKYCNECVYVLGSKSVFYWRFLMCKGSLTVNVYELRHSGEYARITGVARSVLGAQDKKKFGVAMNRKRRSLIKQCR</sequence>
<dbReference type="InParanoid" id="L2GXP5"/>
<evidence type="ECO:0000256" key="1">
    <source>
        <dbReference type="SAM" id="Phobius"/>
    </source>
</evidence>